<gene>
    <name evidence="1" type="ORF">ASJ35_11175</name>
</gene>
<dbReference type="Proteomes" id="UP000053433">
    <property type="component" value="Unassembled WGS sequence"/>
</dbReference>
<evidence type="ECO:0000313" key="2">
    <source>
        <dbReference type="Proteomes" id="UP000053433"/>
    </source>
</evidence>
<dbReference type="EMBL" id="LMUA01000014">
    <property type="protein sequence ID" value="KUE75937.1"/>
    <property type="molecule type" value="Genomic_DNA"/>
</dbReference>
<dbReference type="AlphaFoldDB" id="A0A0W7TQ32"/>
<protein>
    <submittedName>
        <fullName evidence="1">Uncharacterized protein</fullName>
    </submittedName>
</protein>
<sequence length="78" mass="8561">MNTLHCTNSPRAKRGQACGIKKIRRKVQDIQKSNYAGGTGAVVMTSSCEIITKLLADASLNMLGSNWMQYVKKGREDS</sequence>
<reference evidence="1 2" key="1">
    <citation type="submission" date="2015-10" db="EMBL/GenBank/DDBJ databases">
        <title>A novel member of the family Ruminococcaceae isolated from human faeces.</title>
        <authorList>
            <person name="Shkoporov A.N."/>
            <person name="Chaplin A.V."/>
            <person name="Motuzova O.V."/>
            <person name="Kafarskaia L.I."/>
            <person name="Efimov B.A."/>
        </authorList>
    </citation>
    <scope>NUCLEOTIDE SEQUENCE [LARGE SCALE GENOMIC DNA]</scope>
    <source>
        <strain evidence="1 2">668</strain>
    </source>
</reference>
<proteinExistence type="predicted"/>
<accession>A0A0W7TQ32</accession>
<organism evidence="1 2">
    <name type="scientific">Ruthenibacterium lactatiformans</name>
    <dbReference type="NCBI Taxonomy" id="1550024"/>
    <lineage>
        <taxon>Bacteria</taxon>
        <taxon>Bacillati</taxon>
        <taxon>Bacillota</taxon>
        <taxon>Clostridia</taxon>
        <taxon>Eubacteriales</taxon>
        <taxon>Oscillospiraceae</taxon>
        <taxon>Ruthenibacterium</taxon>
    </lineage>
</organism>
<comment type="caution">
    <text evidence="1">The sequence shown here is derived from an EMBL/GenBank/DDBJ whole genome shotgun (WGS) entry which is preliminary data.</text>
</comment>
<evidence type="ECO:0000313" key="1">
    <source>
        <dbReference type="EMBL" id="KUE75937.1"/>
    </source>
</evidence>
<name>A0A0W7TQ32_9FIRM</name>